<dbReference type="KEGG" id="tsi:TSIB_0278"/>
<evidence type="ECO:0000313" key="7">
    <source>
        <dbReference type="Proteomes" id="UP000009079"/>
    </source>
</evidence>
<dbReference type="HOGENOM" id="CLU_054041_0_0_2"/>
<dbReference type="InterPro" id="IPR058240">
    <property type="entry name" value="rSAM_sf"/>
</dbReference>
<keyword evidence="4" id="KW-0411">Iron-sulfur</keyword>
<dbReference type="GO" id="GO:0004076">
    <property type="term" value="F:biotin synthase activity"/>
    <property type="evidence" value="ECO:0007669"/>
    <property type="project" value="UniProtKB-EC"/>
</dbReference>
<dbReference type="GO" id="GO:0046872">
    <property type="term" value="F:metal ion binding"/>
    <property type="evidence" value="ECO:0007669"/>
    <property type="project" value="UniProtKB-KW"/>
</dbReference>
<name>C6A149_THESM</name>
<keyword evidence="7" id="KW-1185">Reference proteome</keyword>
<dbReference type="InterPro" id="IPR013785">
    <property type="entry name" value="Aldolase_TIM"/>
</dbReference>
<proteinExistence type="predicted"/>
<keyword evidence="2" id="KW-0479">Metal-binding</keyword>
<gene>
    <name evidence="6" type="ordered locus">TSIB_0278</name>
</gene>
<feature type="domain" description="Radical SAM core" evidence="5">
    <location>
        <begin position="28"/>
        <end position="254"/>
    </location>
</feature>
<evidence type="ECO:0000256" key="1">
    <source>
        <dbReference type="ARBA" id="ARBA00022691"/>
    </source>
</evidence>
<dbReference type="GO" id="GO:0051536">
    <property type="term" value="F:iron-sulfur cluster binding"/>
    <property type="evidence" value="ECO:0007669"/>
    <property type="project" value="UniProtKB-KW"/>
</dbReference>
<dbReference type="SUPFAM" id="SSF102114">
    <property type="entry name" value="Radical SAM enzymes"/>
    <property type="match status" value="1"/>
</dbReference>
<keyword evidence="6" id="KW-0808">Transferase</keyword>
<evidence type="ECO:0000259" key="5">
    <source>
        <dbReference type="PROSITE" id="PS51918"/>
    </source>
</evidence>
<dbReference type="PROSITE" id="PS51918">
    <property type="entry name" value="RADICAL_SAM"/>
    <property type="match status" value="1"/>
</dbReference>
<keyword evidence="3" id="KW-0408">Iron</keyword>
<reference evidence="6 7" key="1">
    <citation type="journal article" date="2009" name="Appl. Environ. Microbiol.">
        <title>Metabolic versatility and indigenous origin of the archaeon Thermococcus sibiricus, isolated from a siberian oil reservoir, as revealed by genome analysis.</title>
        <authorList>
            <person name="Mardanov A.V."/>
            <person name="Ravin N.V."/>
            <person name="Svetlitchnyi V.A."/>
            <person name="Beletsky A.V."/>
            <person name="Miroshnichenko M.L."/>
            <person name="Bonch-Osmolovskaya E.A."/>
            <person name="Skryabin K.G."/>
        </authorList>
    </citation>
    <scope>NUCLEOTIDE SEQUENCE [LARGE SCALE GENOMIC DNA]</scope>
    <source>
        <strain evidence="7">DSM 12597 / MM 739</strain>
    </source>
</reference>
<dbReference type="SFLD" id="SFLDG01098">
    <property type="entry name" value="Uncharacterised_Radical_SAM_Su"/>
    <property type="match status" value="1"/>
</dbReference>
<dbReference type="AlphaFoldDB" id="C6A149"/>
<evidence type="ECO:0000313" key="6">
    <source>
        <dbReference type="EMBL" id="ACS89344.1"/>
    </source>
</evidence>
<protein>
    <submittedName>
        <fullName evidence="6">Biotin synthase related protein</fullName>
        <ecNumber evidence="6">2.8.1.6</ecNumber>
    </submittedName>
</protein>
<dbReference type="Pfam" id="PF04055">
    <property type="entry name" value="Radical_SAM"/>
    <property type="match status" value="1"/>
</dbReference>
<dbReference type="STRING" id="604354.TSIB_0278"/>
<dbReference type="eggNOG" id="arCOG00662">
    <property type="taxonomic scope" value="Archaea"/>
</dbReference>
<keyword evidence="1" id="KW-0949">S-adenosyl-L-methionine</keyword>
<dbReference type="Proteomes" id="UP000009079">
    <property type="component" value="Chromosome"/>
</dbReference>
<dbReference type="EC" id="2.8.1.6" evidence="6"/>
<dbReference type="SFLD" id="SFLDS00029">
    <property type="entry name" value="Radical_SAM"/>
    <property type="match status" value="1"/>
</dbReference>
<dbReference type="Gene3D" id="3.20.20.70">
    <property type="entry name" value="Aldolase class I"/>
    <property type="match status" value="1"/>
</dbReference>
<dbReference type="InterPro" id="IPR006638">
    <property type="entry name" value="Elp3/MiaA/NifB-like_rSAM"/>
</dbReference>
<dbReference type="CDD" id="cd01335">
    <property type="entry name" value="Radical_SAM"/>
    <property type="match status" value="1"/>
</dbReference>
<sequence>MEEEKGMKIRVSYGTAIMLGLKRGQMLARPTTAYFMTYHEGRCINNCAFCVQARKSRADIEKLSRITWPVFDLEDVVSKLEKTKFARLCIQTIDYPALKEDVVSILESLSPIGLPVSLSITPVEEASLKTFKKLGVDYIGVGLDAASEEIYNKVKDSYYSWSEMWNFAEGVIKIFGEKKAFIHLIFGLGETEEAFLSTIQEAYDIGAEVSIFAFTPIKGTALENKTSPSLYRYRLMQIGLYLIKNGIKRVEDFEFRKGMIVDFGFSREELLEVLSERVFTTHGCPGCNRPYYNEKPSKEPYNFPVRPEKEYLNKLLKKLF</sequence>
<organism evidence="6 7">
    <name type="scientific">Thermococcus sibiricus (strain DSM 12597 / MM 739)</name>
    <dbReference type="NCBI Taxonomy" id="604354"/>
    <lineage>
        <taxon>Archaea</taxon>
        <taxon>Methanobacteriati</taxon>
        <taxon>Methanobacteriota</taxon>
        <taxon>Thermococci</taxon>
        <taxon>Thermococcales</taxon>
        <taxon>Thermococcaceae</taxon>
        <taxon>Thermococcus</taxon>
    </lineage>
</organism>
<dbReference type="InterPro" id="IPR007197">
    <property type="entry name" value="rSAM"/>
</dbReference>
<dbReference type="SMART" id="SM00729">
    <property type="entry name" value="Elp3"/>
    <property type="match status" value="1"/>
</dbReference>
<dbReference type="EMBL" id="CP001463">
    <property type="protein sequence ID" value="ACS89344.1"/>
    <property type="molecule type" value="Genomic_DNA"/>
</dbReference>
<evidence type="ECO:0000256" key="4">
    <source>
        <dbReference type="ARBA" id="ARBA00023014"/>
    </source>
</evidence>
<evidence type="ECO:0000256" key="3">
    <source>
        <dbReference type="ARBA" id="ARBA00023004"/>
    </source>
</evidence>
<evidence type="ECO:0000256" key="2">
    <source>
        <dbReference type="ARBA" id="ARBA00022723"/>
    </source>
</evidence>
<accession>C6A149</accession>